<dbReference type="InterPro" id="IPR004843">
    <property type="entry name" value="Calcineurin-like_PHP"/>
</dbReference>
<sequence length="317" mass="34176">MPLGLAALSAGGVAYAAVIEPRAFRVRRITVPVLPEGMHPLRVLQISDIHMVSGQGAKRRWLQSLAGLRPDLVVNTGDNLSDPDAVPELLDALGPLMEFPGTYVFGSNDYYAPTFRNPGRYLIEKARGIHGLNGRDRLRHNVPRNPWESIRDAFDAAGWAGLDNSRGRLKLDSGAVLGLTGLDDPHIKHDRYTAVAGGPDPDADFSLALVHAPYLRVLDAFTADGYPLILAGHTHGGQLRIPFYGALVTNCDLDTDRVRGLSTHTAGPHRAALHVSAGCGANRYTPFRFACPPEATLLTLTPTPGNEFHPTRPGGLQ</sequence>
<feature type="domain" description="Calcineurin-like phosphoesterase" evidence="1">
    <location>
        <begin position="41"/>
        <end position="236"/>
    </location>
</feature>
<evidence type="ECO:0000259" key="1">
    <source>
        <dbReference type="Pfam" id="PF00149"/>
    </source>
</evidence>
<accession>A0ABN2XRG1</accession>
<reference evidence="2 3" key="1">
    <citation type="journal article" date="2019" name="Int. J. Syst. Evol. Microbiol.">
        <title>The Global Catalogue of Microorganisms (GCM) 10K type strain sequencing project: providing services to taxonomists for standard genome sequencing and annotation.</title>
        <authorList>
            <consortium name="The Broad Institute Genomics Platform"/>
            <consortium name="The Broad Institute Genome Sequencing Center for Infectious Disease"/>
            <person name="Wu L."/>
            <person name="Ma J."/>
        </authorList>
    </citation>
    <scope>NUCLEOTIDE SEQUENCE [LARGE SCALE GENOMIC DNA]</scope>
    <source>
        <strain evidence="2 3">JCM 15481</strain>
    </source>
</reference>
<dbReference type="Proteomes" id="UP001500443">
    <property type="component" value="Unassembled WGS sequence"/>
</dbReference>
<dbReference type="InterPro" id="IPR029052">
    <property type="entry name" value="Metallo-depent_PP-like"/>
</dbReference>
<evidence type="ECO:0000313" key="3">
    <source>
        <dbReference type="Proteomes" id="UP001500443"/>
    </source>
</evidence>
<keyword evidence="3" id="KW-1185">Reference proteome</keyword>
<dbReference type="SUPFAM" id="SSF56300">
    <property type="entry name" value="Metallo-dependent phosphatases"/>
    <property type="match status" value="1"/>
</dbReference>
<dbReference type="EMBL" id="BAAAPF010000029">
    <property type="protein sequence ID" value="GAA2115898.1"/>
    <property type="molecule type" value="Genomic_DNA"/>
</dbReference>
<dbReference type="Gene3D" id="3.60.21.10">
    <property type="match status" value="1"/>
</dbReference>
<organism evidence="2 3">
    <name type="scientific">Streptomyces synnematoformans</name>
    <dbReference type="NCBI Taxonomy" id="415721"/>
    <lineage>
        <taxon>Bacteria</taxon>
        <taxon>Bacillati</taxon>
        <taxon>Actinomycetota</taxon>
        <taxon>Actinomycetes</taxon>
        <taxon>Kitasatosporales</taxon>
        <taxon>Streptomycetaceae</taxon>
        <taxon>Streptomyces</taxon>
    </lineage>
</organism>
<dbReference type="PANTHER" id="PTHR31302:SF20">
    <property type="entry name" value="CONSERVED PROTEIN"/>
    <property type="match status" value="1"/>
</dbReference>
<dbReference type="InterPro" id="IPR051158">
    <property type="entry name" value="Metallophosphoesterase_sf"/>
</dbReference>
<proteinExistence type="predicted"/>
<protein>
    <submittedName>
        <fullName evidence="2">Metallophosphoesterase</fullName>
    </submittedName>
</protein>
<dbReference type="Pfam" id="PF00149">
    <property type="entry name" value="Metallophos"/>
    <property type="match status" value="1"/>
</dbReference>
<name>A0ABN2XRG1_9ACTN</name>
<gene>
    <name evidence="2" type="ORF">GCM10009802_16070</name>
</gene>
<evidence type="ECO:0000313" key="2">
    <source>
        <dbReference type="EMBL" id="GAA2115898.1"/>
    </source>
</evidence>
<dbReference type="PANTHER" id="PTHR31302">
    <property type="entry name" value="TRANSMEMBRANE PROTEIN WITH METALLOPHOSPHOESTERASE DOMAIN-RELATED"/>
    <property type="match status" value="1"/>
</dbReference>
<comment type="caution">
    <text evidence="2">The sequence shown here is derived from an EMBL/GenBank/DDBJ whole genome shotgun (WGS) entry which is preliminary data.</text>
</comment>